<dbReference type="Proteomes" id="UP000716291">
    <property type="component" value="Unassembled WGS sequence"/>
</dbReference>
<organism evidence="1 2">
    <name type="scientific">Rhizopus oryzae</name>
    <name type="common">Mucormycosis agent</name>
    <name type="synonym">Rhizopus arrhizus var. delemar</name>
    <dbReference type="NCBI Taxonomy" id="64495"/>
    <lineage>
        <taxon>Eukaryota</taxon>
        <taxon>Fungi</taxon>
        <taxon>Fungi incertae sedis</taxon>
        <taxon>Mucoromycota</taxon>
        <taxon>Mucoromycotina</taxon>
        <taxon>Mucoromycetes</taxon>
        <taxon>Mucorales</taxon>
        <taxon>Mucorineae</taxon>
        <taxon>Rhizopodaceae</taxon>
        <taxon>Rhizopus</taxon>
    </lineage>
</organism>
<accession>A0A9P6WW59</accession>
<sequence length="369" mass="41863">MDALGRLGLLNKSFTCTIKAHTEESLEDKTTPSITLKPSELYLCKFPLFEKKLGAYAAITKDIETRLNSDSSDISLAANLFVGCLICVENLVVCCVTIEVYNREFSNDVHAERFKISYPELIDRGDRYYEGIKTLVIEEKNGKQTMRKLIIGTTQFNLLVTCTVLLSDTSDQFVSVGPSCHQTLHYTNLQCAQILLRETHIDSYMQNQALKHHRHTHCRQLLSAFDHKSTYFTYRASIFSDFLLLPQTVFTIGDVPGTNYGISVQNDTRLISVFLKTIARWINSNHTITMECIIKLKEEIRKNDAVLLLVSNLETEFVKKNEALNILDFLGEQKGLSSLVQSLASNITVANKQVKENIMEYFSTTFGRK</sequence>
<proteinExistence type="predicted"/>
<dbReference type="EMBL" id="JAANQT010004748">
    <property type="protein sequence ID" value="KAG1297332.1"/>
    <property type="molecule type" value="Genomic_DNA"/>
</dbReference>
<comment type="caution">
    <text evidence="1">The sequence shown here is derived from an EMBL/GenBank/DDBJ whole genome shotgun (WGS) entry which is preliminary data.</text>
</comment>
<evidence type="ECO:0000313" key="1">
    <source>
        <dbReference type="EMBL" id="KAG1297332.1"/>
    </source>
</evidence>
<dbReference type="AlphaFoldDB" id="A0A9P6WW59"/>
<gene>
    <name evidence="1" type="ORF">G6F64_013074</name>
</gene>
<keyword evidence="2" id="KW-1185">Reference proteome</keyword>
<evidence type="ECO:0000313" key="2">
    <source>
        <dbReference type="Proteomes" id="UP000716291"/>
    </source>
</evidence>
<dbReference type="OrthoDB" id="2210322at2759"/>
<protein>
    <submittedName>
        <fullName evidence="1">Uncharacterized protein</fullName>
    </submittedName>
</protein>
<name>A0A9P6WW59_RHIOR</name>
<reference evidence="1" key="1">
    <citation type="journal article" date="2020" name="Microb. Genom.">
        <title>Genetic diversity of clinical and environmental Mucorales isolates obtained from an investigation of mucormycosis cases among solid organ transplant recipients.</title>
        <authorList>
            <person name="Nguyen M.H."/>
            <person name="Kaul D."/>
            <person name="Muto C."/>
            <person name="Cheng S.J."/>
            <person name="Richter R.A."/>
            <person name="Bruno V.M."/>
            <person name="Liu G."/>
            <person name="Beyhan S."/>
            <person name="Sundermann A.J."/>
            <person name="Mounaud S."/>
            <person name="Pasculle A.W."/>
            <person name="Nierman W.C."/>
            <person name="Driscoll E."/>
            <person name="Cumbie R."/>
            <person name="Clancy C.J."/>
            <person name="Dupont C.L."/>
        </authorList>
    </citation>
    <scope>NUCLEOTIDE SEQUENCE</scope>
    <source>
        <strain evidence="1">GL11</strain>
    </source>
</reference>